<keyword evidence="3" id="KW-1185">Reference proteome</keyword>
<feature type="region of interest" description="Disordered" evidence="1">
    <location>
        <begin position="1"/>
        <end position="58"/>
    </location>
</feature>
<dbReference type="Proteomes" id="UP000612055">
    <property type="component" value="Unassembled WGS sequence"/>
</dbReference>
<feature type="compositionally biased region" description="Pro residues" evidence="1">
    <location>
        <begin position="37"/>
        <end position="56"/>
    </location>
</feature>
<feature type="compositionally biased region" description="Polar residues" evidence="1">
    <location>
        <begin position="1559"/>
        <end position="1568"/>
    </location>
</feature>
<feature type="compositionally biased region" description="Low complexity" evidence="1">
    <location>
        <begin position="1"/>
        <end position="14"/>
    </location>
</feature>
<comment type="caution">
    <text evidence="2">The sequence shown here is derived from an EMBL/GenBank/DDBJ whole genome shotgun (WGS) entry which is preliminary data.</text>
</comment>
<feature type="region of interest" description="Disordered" evidence="1">
    <location>
        <begin position="1215"/>
        <end position="1246"/>
    </location>
</feature>
<feature type="compositionally biased region" description="Low complexity" evidence="1">
    <location>
        <begin position="646"/>
        <end position="676"/>
    </location>
</feature>
<protein>
    <submittedName>
        <fullName evidence="2">Uncharacterized protein</fullName>
    </submittedName>
</protein>
<sequence length="1644" mass="171644">MRGGASSAAFAAQQQRRRRREIIDELLKDASQDGGRQPPPGGNAPAPEPPKPPPVAPSARRATALLWQLYPTAMTLSRRRDGGVSGGAIGPASPVAGPWRKPLPQPWIRTPRPGGDRADAGPVKHNADGKEVDKVPHSGMGKVAIRRIIMSTELPLLATVRRTSLAAAEEAWQAKSARVSPALESSFEVISVAADELKLALTRMSNGAPTPTSAGSAAGAPPAEAHQRSGDSAGCAAAPELGATADAGSSSTAGVEAPHASMSTEELIKRALADRRWLLTSILDGARANWIALGSMIKGARGDTLRRTIKSSELLVSSWVRVLEILRPGLLAAYPDSWGRLADAARKEHDTLMSLSAAGSIKAPDGRTPVLPQGHVLARAVSGVGLLAGSSLPDACLDPLACAMLDVLAEDLWRLQLRLPSSPGNAGEDPLGKTSFYCLLISAPRIRLPPPQSPSTPPLASSGPHPRCPVVQGVPFGITAHRTAPSTDTSWHDLTSPAQLYAMLLPYPVEDGGGRATRSHFDRIFSALLQTRGQPPLSLHLGAWQLGVAVWQEQLPLEELHEWGRRLGRAHVVVKLEQRGVSLEGPWKEAGGGALSKALRSSSDEDEEGDGEGLAGKPGADDDEEEQERREWEAMLDDLGRGRGLGARAPGRSSSPSSSASSRGESPARPAQSAAAPSRLGLYDVLYGTGPFGNASAGLRPSPVFTNMARAVLAKLAALGLSEADDADAGPNPSVAEPTRASLTHLRPSDAASRNAGRNTSGRASSDAAVTAAKSDVGNGSAASGSPAPNADAAVARDLTELLRLGQSCTAHMGGMGLPDLAFVKRRSAPGVGLAGAERPDALEALLSDLRLRRDWDLAVMANKRRAGLRSHTWIEMYLRRTSRDPAVGAAVDRAQGCRPGEALVGARALAEALRPGLVAAHPGTWGRLMDRVEAEAGAGAGRGAFGGLFDEGPPAFEVCRWALNGLALLVGFEGLPRARLGLACCALGGKLAEIMWMHNGRPETSEETHMLVNLCVVPMLYMTVIPPAGLFPPPPEEGWVGDPAPAPRQTAPRGLLAVTRTLDTWPAELSATLAAFCLESHARYLRQQPGAPPEPQQGAQPGPRPGSSLWDELEAAGAIDGEPFSRGWMEAHARDVAVLCAQALADATAASGQLADDGRRRREGSTSGSGNGGVPSGGFGSDDRPGPGPSGGRPAGPGQVRLSQRELDALFDSDVDLDSDSSSGPDEFGSVRGTGPRGSARAGPIVLTARTPNTEAVEALLAFLRVGPGSLFEEVAASGPGASRPQAQPQPKPKPQDTDVASEPAPLGLVLADAEAAALALVLSWQACPGRNSTRLVDGATYVAFQPQPWLGGGDGEGGAAGAGRAGSKGVVDSAAALPAAVELGLAGGVVVNKARAEHLIRLPELLVTQNAKIKDLSKDILRKLLDGGERTYVLQGKGVEGALRCLQLAITVRTAMQQAQRDLAVIPLSTWWRDVAQLRREAEGKGRGSGQGGRGRDRGAGSTEEPPDILEDAVRQLYNSMQSYYDTAEAPKELRRRLQSGDGAGDGTSGTVAGPSSCRSRPQLRSGSAVRHLTAASDLTYFVQGELREPAGPVREGLGARLALIECEPGRPDRLLWPAKLLGADINDLRLRAAKRGTVRVR</sequence>
<feature type="region of interest" description="Disordered" evidence="1">
    <location>
        <begin position="1150"/>
        <end position="1200"/>
    </location>
</feature>
<dbReference type="EMBL" id="JAEHOE010000028">
    <property type="protein sequence ID" value="KAG2494809.1"/>
    <property type="molecule type" value="Genomic_DNA"/>
</dbReference>
<feature type="region of interest" description="Disordered" evidence="1">
    <location>
        <begin position="1540"/>
        <end position="1569"/>
    </location>
</feature>
<feature type="region of interest" description="Disordered" evidence="1">
    <location>
        <begin position="584"/>
        <end position="676"/>
    </location>
</feature>
<reference evidence="2" key="1">
    <citation type="journal article" date="2020" name="bioRxiv">
        <title>Comparative genomics of Chlamydomonas.</title>
        <authorList>
            <person name="Craig R.J."/>
            <person name="Hasan A.R."/>
            <person name="Ness R.W."/>
            <person name="Keightley P.D."/>
        </authorList>
    </citation>
    <scope>NUCLEOTIDE SEQUENCE</scope>
    <source>
        <strain evidence="2">CCAP 11/70</strain>
    </source>
</reference>
<evidence type="ECO:0000313" key="3">
    <source>
        <dbReference type="Proteomes" id="UP000612055"/>
    </source>
</evidence>
<feature type="compositionally biased region" description="Basic and acidic residues" evidence="1">
    <location>
        <begin position="125"/>
        <end position="136"/>
    </location>
</feature>
<feature type="compositionally biased region" description="Basic and acidic residues" evidence="1">
    <location>
        <begin position="627"/>
        <end position="641"/>
    </location>
</feature>
<feature type="region of interest" description="Disordered" evidence="1">
    <location>
        <begin position="205"/>
        <end position="236"/>
    </location>
</feature>
<organism evidence="2 3">
    <name type="scientific">Edaphochlamys debaryana</name>
    <dbReference type="NCBI Taxonomy" id="47281"/>
    <lineage>
        <taxon>Eukaryota</taxon>
        <taxon>Viridiplantae</taxon>
        <taxon>Chlorophyta</taxon>
        <taxon>core chlorophytes</taxon>
        <taxon>Chlorophyceae</taxon>
        <taxon>CS clade</taxon>
        <taxon>Chlamydomonadales</taxon>
        <taxon>Chlamydomonadales incertae sedis</taxon>
        <taxon>Edaphochlamys</taxon>
    </lineage>
</organism>
<feature type="compositionally biased region" description="Low complexity" evidence="1">
    <location>
        <begin position="207"/>
        <end position="223"/>
    </location>
</feature>
<feature type="region of interest" description="Disordered" evidence="1">
    <location>
        <begin position="1276"/>
        <end position="1303"/>
    </location>
</feature>
<feature type="compositionally biased region" description="Low complexity" evidence="1">
    <location>
        <begin position="778"/>
        <end position="790"/>
    </location>
</feature>
<feature type="region of interest" description="Disordered" evidence="1">
    <location>
        <begin position="725"/>
        <end position="790"/>
    </location>
</feature>
<name>A0A835YC51_9CHLO</name>
<accession>A0A835YC51</accession>
<gene>
    <name evidence="2" type="ORF">HYH03_007052</name>
</gene>
<feature type="region of interest" description="Disordered" evidence="1">
    <location>
        <begin position="81"/>
        <end position="136"/>
    </location>
</feature>
<evidence type="ECO:0000313" key="2">
    <source>
        <dbReference type="EMBL" id="KAG2494809.1"/>
    </source>
</evidence>
<feature type="region of interest" description="Disordered" evidence="1">
    <location>
        <begin position="1087"/>
        <end position="1111"/>
    </location>
</feature>
<feature type="compositionally biased region" description="Basic and acidic residues" evidence="1">
    <location>
        <begin position="21"/>
        <end position="31"/>
    </location>
</feature>
<evidence type="ECO:0000256" key="1">
    <source>
        <dbReference type="SAM" id="MobiDB-lite"/>
    </source>
</evidence>
<feature type="compositionally biased region" description="Gly residues" evidence="1">
    <location>
        <begin position="1168"/>
        <end position="1181"/>
    </location>
</feature>
<feature type="region of interest" description="Disordered" evidence="1">
    <location>
        <begin position="1484"/>
        <end position="1510"/>
    </location>
</feature>
<proteinExistence type="predicted"/>